<dbReference type="Proteomes" id="UP000014760">
    <property type="component" value="Unassembled WGS sequence"/>
</dbReference>
<name>R7T4S6_CAPTE</name>
<dbReference type="PANTHER" id="PTHR47103:SF8">
    <property type="entry name" value="DNA-BINDING PROTEIN"/>
    <property type="match status" value="1"/>
</dbReference>
<evidence type="ECO:0000313" key="10">
    <source>
        <dbReference type="Proteomes" id="UP000014760"/>
    </source>
</evidence>
<gene>
    <name evidence="8" type="ORF">CAPTEDRAFT_60574</name>
</gene>
<dbReference type="PANTHER" id="PTHR47103">
    <property type="entry name" value="DNA-BINDING PROTEIN"/>
    <property type="match status" value="1"/>
</dbReference>
<dbReference type="SMART" id="SM00343">
    <property type="entry name" value="ZnF_C2HC"/>
    <property type="match status" value="2"/>
</dbReference>
<dbReference type="EnsemblMetazoa" id="CapteT60574">
    <property type="protein sequence ID" value="CapteP60574"/>
    <property type="gene ID" value="CapteG60574"/>
</dbReference>
<evidence type="ECO:0000256" key="6">
    <source>
        <dbReference type="SAM" id="MobiDB-lite"/>
    </source>
</evidence>
<keyword evidence="2" id="KW-0677">Repeat</keyword>
<reference evidence="10" key="1">
    <citation type="submission" date="2012-12" db="EMBL/GenBank/DDBJ databases">
        <authorList>
            <person name="Hellsten U."/>
            <person name="Grimwood J."/>
            <person name="Chapman J.A."/>
            <person name="Shapiro H."/>
            <person name="Aerts A."/>
            <person name="Otillar R.P."/>
            <person name="Terry A.Y."/>
            <person name="Boore J.L."/>
            <person name="Simakov O."/>
            <person name="Marletaz F."/>
            <person name="Cho S.-J."/>
            <person name="Edsinger-Gonzales E."/>
            <person name="Havlak P."/>
            <person name="Kuo D.-H."/>
            <person name="Larsson T."/>
            <person name="Lv J."/>
            <person name="Arendt D."/>
            <person name="Savage R."/>
            <person name="Osoegawa K."/>
            <person name="de Jong P."/>
            <person name="Lindberg D.R."/>
            <person name="Seaver E.C."/>
            <person name="Weisblat D.A."/>
            <person name="Putnam N.H."/>
            <person name="Grigoriev I.V."/>
            <person name="Rokhsar D.S."/>
        </authorList>
    </citation>
    <scope>NUCLEOTIDE SEQUENCE</scope>
    <source>
        <strain evidence="10">I ESC-2004</strain>
    </source>
</reference>
<dbReference type="GO" id="GO:0008270">
    <property type="term" value="F:zinc ion binding"/>
    <property type="evidence" value="ECO:0007669"/>
    <property type="project" value="UniProtKB-KW"/>
</dbReference>
<dbReference type="Pfam" id="PF00098">
    <property type="entry name" value="zf-CCHC"/>
    <property type="match status" value="2"/>
</dbReference>
<sequence length="66" mass="7568">ARVCSRSPSPAVCYNCNEPGHFSRECPKEKRPSRPQADSPERPQCFNCHEPGHYARDCHKARRSRS</sequence>
<dbReference type="InterPro" id="IPR001878">
    <property type="entry name" value="Znf_CCHC"/>
</dbReference>
<keyword evidence="1" id="KW-0479">Metal-binding</keyword>
<keyword evidence="4" id="KW-0862">Zinc</keyword>
<keyword evidence="3 5" id="KW-0863">Zinc-finger</keyword>
<evidence type="ECO:0000256" key="3">
    <source>
        <dbReference type="ARBA" id="ARBA00022771"/>
    </source>
</evidence>
<feature type="non-terminal residue" evidence="8">
    <location>
        <position position="1"/>
    </location>
</feature>
<proteinExistence type="predicted"/>
<dbReference type="SUPFAM" id="SSF57756">
    <property type="entry name" value="Retrovirus zinc finger-like domains"/>
    <property type="match status" value="1"/>
</dbReference>
<reference evidence="8 10" key="2">
    <citation type="journal article" date="2013" name="Nature">
        <title>Insights into bilaterian evolution from three spiralian genomes.</title>
        <authorList>
            <person name="Simakov O."/>
            <person name="Marletaz F."/>
            <person name="Cho S.J."/>
            <person name="Edsinger-Gonzales E."/>
            <person name="Havlak P."/>
            <person name="Hellsten U."/>
            <person name="Kuo D.H."/>
            <person name="Larsson T."/>
            <person name="Lv J."/>
            <person name="Arendt D."/>
            <person name="Savage R."/>
            <person name="Osoegawa K."/>
            <person name="de Jong P."/>
            <person name="Grimwood J."/>
            <person name="Chapman J.A."/>
            <person name="Shapiro H."/>
            <person name="Aerts A."/>
            <person name="Otillar R.P."/>
            <person name="Terry A.Y."/>
            <person name="Boore J.L."/>
            <person name="Grigoriev I.V."/>
            <person name="Lindberg D.R."/>
            <person name="Seaver E.C."/>
            <person name="Weisblat D.A."/>
            <person name="Putnam N.H."/>
            <person name="Rokhsar D.S."/>
        </authorList>
    </citation>
    <scope>NUCLEOTIDE SEQUENCE</scope>
    <source>
        <strain evidence="8 10">I ESC-2004</strain>
    </source>
</reference>
<keyword evidence="10" id="KW-1185">Reference proteome</keyword>
<reference evidence="9" key="3">
    <citation type="submission" date="2015-06" db="UniProtKB">
        <authorList>
            <consortium name="EnsemblMetazoa"/>
        </authorList>
    </citation>
    <scope>IDENTIFICATION</scope>
</reference>
<dbReference type="Gene3D" id="4.10.60.10">
    <property type="entry name" value="Zinc finger, CCHC-type"/>
    <property type="match status" value="2"/>
</dbReference>
<organism evidence="8">
    <name type="scientific">Capitella teleta</name>
    <name type="common">Polychaete worm</name>
    <dbReference type="NCBI Taxonomy" id="283909"/>
    <lineage>
        <taxon>Eukaryota</taxon>
        <taxon>Metazoa</taxon>
        <taxon>Spiralia</taxon>
        <taxon>Lophotrochozoa</taxon>
        <taxon>Annelida</taxon>
        <taxon>Polychaeta</taxon>
        <taxon>Sedentaria</taxon>
        <taxon>Scolecida</taxon>
        <taxon>Capitellidae</taxon>
        <taxon>Capitella</taxon>
    </lineage>
</organism>
<dbReference type="EMBL" id="KB311989">
    <property type="protein sequence ID" value="ELT88092.1"/>
    <property type="molecule type" value="Genomic_DNA"/>
</dbReference>
<dbReference type="AlphaFoldDB" id="R7T4S6"/>
<dbReference type="HOGENOM" id="CLU_190169_0_0_1"/>
<dbReference type="EMBL" id="AMQN01033696">
    <property type="status" value="NOT_ANNOTATED_CDS"/>
    <property type="molecule type" value="Genomic_DNA"/>
</dbReference>
<feature type="domain" description="CCHC-type" evidence="7">
    <location>
        <begin position="13"/>
        <end position="28"/>
    </location>
</feature>
<dbReference type="GO" id="GO:0003676">
    <property type="term" value="F:nucleic acid binding"/>
    <property type="evidence" value="ECO:0007669"/>
    <property type="project" value="InterPro"/>
</dbReference>
<feature type="domain" description="CCHC-type" evidence="7">
    <location>
        <begin position="45"/>
        <end position="58"/>
    </location>
</feature>
<evidence type="ECO:0000313" key="9">
    <source>
        <dbReference type="EnsemblMetazoa" id="CapteP60574"/>
    </source>
</evidence>
<dbReference type="PROSITE" id="PS50158">
    <property type="entry name" value="ZF_CCHC"/>
    <property type="match status" value="2"/>
</dbReference>
<feature type="region of interest" description="Disordered" evidence="6">
    <location>
        <begin position="24"/>
        <end position="44"/>
    </location>
</feature>
<dbReference type="InterPro" id="IPR036875">
    <property type="entry name" value="Znf_CCHC_sf"/>
</dbReference>
<evidence type="ECO:0000313" key="8">
    <source>
        <dbReference type="EMBL" id="ELT88092.1"/>
    </source>
</evidence>
<evidence type="ECO:0000256" key="4">
    <source>
        <dbReference type="ARBA" id="ARBA00022833"/>
    </source>
</evidence>
<dbReference type="OrthoDB" id="10050052at2759"/>
<evidence type="ECO:0000256" key="1">
    <source>
        <dbReference type="ARBA" id="ARBA00022723"/>
    </source>
</evidence>
<protein>
    <recommendedName>
        <fullName evidence="7">CCHC-type domain-containing protein</fullName>
    </recommendedName>
</protein>
<accession>R7T4S6</accession>
<evidence type="ECO:0000256" key="2">
    <source>
        <dbReference type="ARBA" id="ARBA00022737"/>
    </source>
</evidence>
<dbReference type="STRING" id="283909.R7T4S6"/>
<feature type="non-terminal residue" evidence="8">
    <location>
        <position position="66"/>
    </location>
</feature>
<evidence type="ECO:0000256" key="5">
    <source>
        <dbReference type="PROSITE-ProRule" id="PRU00047"/>
    </source>
</evidence>
<dbReference type="OMA" id="RDCEDEC"/>
<evidence type="ECO:0000259" key="7">
    <source>
        <dbReference type="PROSITE" id="PS50158"/>
    </source>
</evidence>